<dbReference type="Proteomes" id="UP001209229">
    <property type="component" value="Unassembled WGS sequence"/>
</dbReference>
<comment type="caution">
    <text evidence="2">The sequence shown here is derived from an EMBL/GenBank/DDBJ whole genome shotgun (WGS) entry which is preliminary data.</text>
</comment>
<accession>A0AAE3M0Q2</accession>
<dbReference type="PANTHER" id="PTHR16222">
    <property type="entry name" value="ADP-RIBOSYLGLYCOHYDROLASE"/>
    <property type="match status" value="1"/>
</dbReference>
<dbReference type="InterPro" id="IPR005502">
    <property type="entry name" value="Ribosyl_crysJ1"/>
</dbReference>
<feature type="binding site" evidence="1">
    <location>
        <position position="36"/>
    </location>
    <ligand>
        <name>Mg(2+)</name>
        <dbReference type="ChEBI" id="CHEBI:18420"/>
        <label>1</label>
    </ligand>
</feature>
<proteinExistence type="predicted"/>
<name>A0AAE3M0Q2_9BACT</name>
<dbReference type="EMBL" id="JAPDPJ010000001">
    <property type="protein sequence ID" value="MCW3784957.1"/>
    <property type="molecule type" value="Genomic_DNA"/>
</dbReference>
<comment type="cofactor">
    <cofactor evidence="1">
        <name>Mg(2+)</name>
        <dbReference type="ChEBI" id="CHEBI:18420"/>
    </cofactor>
    <text evidence="1">Binds 2 magnesium ions per subunit.</text>
</comment>
<dbReference type="InterPro" id="IPR050792">
    <property type="entry name" value="ADP-ribosylglycohydrolase"/>
</dbReference>
<keyword evidence="3" id="KW-1185">Reference proteome</keyword>
<dbReference type="SUPFAM" id="SSF101478">
    <property type="entry name" value="ADP-ribosylglycohydrolase"/>
    <property type="match status" value="1"/>
</dbReference>
<dbReference type="GO" id="GO:0046872">
    <property type="term" value="F:metal ion binding"/>
    <property type="evidence" value="ECO:0007669"/>
    <property type="project" value="UniProtKB-KW"/>
</dbReference>
<evidence type="ECO:0000313" key="2">
    <source>
        <dbReference type="EMBL" id="MCW3784957.1"/>
    </source>
</evidence>
<dbReference type="AlphaFoldDB" id="A0AAE3M0Q2"/>
<sequence length="268" mass="30042">MKGAIIGDIIGSAFVHDNRSTTNFQLFKPISSFTEDTVLTIATADAVIHNNDFRESMRAWIQKYPYAGYTEKFKRWAMSDSDIPFNSKGNGSARRVSSIGMLADSLDEALLLTEKTAKVTHSDLDKINASKAVSAAIFLAKNGENKAYIKEYITNEFGYNLNKDVHELHFDVTSPDLDTPVPAAITMFLNSNNYEDAVRKAVSLGGHSNTIGSITGAIAYAYYKHIPKSIIKRALNRLTPEMERFINDFEDQYLHYNEENKEILISIH</sequence>
<evidence type="ECO:0000256" key="1">
    <source>
        <dbReference type="PIRSR" id="PIRSR605502-1"/>
    </source>
</evidence>
<feature type="binding site" evidence="1">
    <location>
        <position position="34"/>
    </location>
    <ligand>
        <name>Mg(2+)</name>
        <dbReference type="ChEBI" id="CHEBI:18420"/>
        <label>1</label>
    </ligand>
</feature>
<dbReference type="Gene3D" id="1.10.4080.10">
    <property type="entry name" value="ADP-ribosylation/Crystallin J1"/>
    <property type="match status" value="1"/>
</dbReference>
<gene>
    <name evidence="2" type="ORF">OM075_00695</name>
</gene>
<dbReference type="PANTHER" id="PTHR16222:SF12">
    <property type="entry name" value="ADP-RIBOSYLGLYCOHYDROLASE-RELATED"/>
    <property type="match status" value="1"/>
</dbReference>
<organism evidence="2 3">
    <name type="scientific">Plebeiibacterium sediminum</name>
    <dbReference type="NCBI Taxonomy" id="2992112"/>
    <lineage>
        <taxon>Bacteria</taxon>
        <taxon>Pseudomonadati</taxon>
        <taxon>Bacteroidota</taxon>
        <taxon>Bacteroidia</taxon>
        <taxon>Marinilabiliales</taxon>
        <taxon>Marinilabiliaceae</taxon>
        <taxon>Plebeiibacterium</taxon>
    </lineage>
</organism>
<reference evidence="2" key="1">
    <citation type="submission" date="2022-10" db="EMBL/GenBank/DDBJ databases">
        <authorList>
            <person name="Yu W.X."/>
        </authorList>
    </citation>
    <scope>NUCLEOTIDE SEQUENCE</scope>
    <source>
        <strain evidence="2">AAT</strain>
    </source>
</reference>
<dbReference type="RefSeq" id="WP_301188528.1">
    <property type="nucleotide sequence ID" value="NZ_JAPDPJ010000001.1"/>
</dbReference>
<dbReference type="Pfam" id="PF03747">
    <property type="entry name" value="ADP_ribosyl_GH"/>
    <property type="match status" value="1"/>
</dbReference>
<keyword evidence="1" id="KW-0479">Metal-binding</keyword>
<protein>
    <submittedName>
        <fullName evidence="2">ADP-ribosylglycohydrolase family protein</fullName>
    </submittedName>
</protein>
<keyword evidence="1" id="KW-0460">Magnesium</keyword>
<dbReference type="InterPro" id="IPR036705">
    <property type="entry name" value="Ribosyl_crysJ1_sf"/>
</dbReference>
<feature type="binding site" evidence="1">
    <location>
        <position position="210"/>
    </location>
    <ligand>
        <name>Mg(2+)</name>
        <dbReference type="ChEBI" id="CHEBI:18420"/>
        <label>1</label>
    </ligand>
</feature>
<evidence type="ECO:0000313" key="3">
    <source>
        <dbReference type="Proteomes" id="UP001209229"/>
    </source>
</evidence>